<keyword evidence="3" id="KW-1185">Reference proteome</keyword>
<dbReference type="InterPro" id="IPR038636">
    <property type="entry name" value="Wzi_sf"/>
</dbReference>
<name>A0A7Y9PJT9_9BACT</name>
<gene>
    <name evidence="2" type="ORF">HDF17_003486</name>
</gene>
<reference evidence="2 3" key="1">
    <citation type="submission" date="2020-07" db="EMBL/GenBank/DDBJ databases">
        <title>Genomic Encyclopedia of Type Strains, Phase IV (KMG-V): Genome sequencing to study the core and pangenomes of soil and plant-associated prokaryotes.</title>
        <authorList>
            <person name="Whitman W."/>
        </authorList>
    </citation>
    <scope>NUCLEOTIDE SEQUENCE [LARGE SCALE GENOMIC DNA]</scope>
    <source>
        <strain evidence="2 3">X4EP2</strain>
    </source>
</reference>
<sequence length="584" mass="66296">MKLIRWVYYFAPLCVLLPNSFAQKPTQCVDDFVIDSPYVDPLGSTYVPIDSWMYPAIDRLHSLGYINTAYSGIRPWTRLSIAHMLEESYSKINDDSRNDEACSIYRILQKELTPDVEDLNEPHEQHTELESTYTRILGISGTPLRDSFHLGQTITNDYGRPYEQGFNPISGFSTRSQAGRFALYFRGEYQHAPSAPGYSQSLANDLATIDAAPISSNPNQATIPSGPISPANNFRIVEANVSYFLLNHEFSFGKNDHWMGPARGGNFAWSNDAENIYAFQIDRIEPLYVPLVSRFTGSFRYQFFVGSLKGHTDPNDPWIHVEKISFKPTANLEMGFERSTIWGGEGHVPITLHTFLKSFFSFQNVPASEKFSRNDPGARFGTFDFTYRLPFVRNWLTLYTDSLVHDDVSPIDAPRHAGVRPGIYLARFPHLEHLDLRVEAVSTDPPTGRSSGGNYLYTEFVQKQGYTNKGFILGDAIGRESKGGQSWLTYHLSPSEEVQFSYRNAKAAKDFIPGGTTQNVFRVSTIKRFNKDVELRGWIQHEAWKAPIYKTGKNTDTSVAVQLTWYLHGKFSKKRLMQELQTKP</sequence>
<dbReference type="AlphaFoldDB" id="A0A7Y9PJT9"/>
<evidence type="ECO:0008006" key="4">
    <source>
        <dbReference type="Google" id="ProtNLM"/>
    </source>
</evidence>
<organism evidence="2 3">
    <name type="scientific">Granulicella arctica</name>
    <dbReference type="NCBI Taxonomy" id="940613"/>
    <lineage>
        <taxon>Bacteria</taxon>
        <taxon>Pseudomonadati</taxon>
        <taxon>Acidobacteriota</taxon>
        <taxon>Terriglobia</taxon>
        <taxon>Terriglobales</taxon>
        <taxon>Acidobacteriaceae</taxon>
        <taxon>Granulicella</taxon>
    </lineage>
</organism>
<comment type="caution">
    <text evidence="2">The sequence shown here is derived from an EMBL/GenBank/DDBJ whole genome shotgun (WGS) entry which is preliminary data.</text>
</comment>
<accession>A0A7Y9PJT9</accession>
<keyword evidence="1" id="KW-0732">Signal</keyword>
<feature type="signal peptide" evidence="1">
    <location>
        <begin position="1"/>
        <end position="22"/>
    </location>
</feature>
<evidence type="ECO:0000313" key="2">
    <source>
        <dbReference type="EMBL" id="NYF81166.1"/>
    </source>
</evidence>
<dbReference type="RefSeq" id="WP_246302045.1">
    <property type="nucleotide sequence ID" value="NZ_JACCCW010000002.1"/>
</dbReference>
<dbReference type="Proteomes" id="UP000589520">
    <property type="component" value="Unassembled WGS sequence"/>
</dbReference>
<dbReference type="Pfam" id="PF14052">
    <property type="entry name" value="Caps_assemb_Wzi"/>
    <property type="match status" value="1"/>
</dbReference>
<feature type="chain" id="PRO_5030513749" description="Capsule assembly protein Wzi" evidence="1">
    <location>
        <begin position="23"/>
        <end position="584"/>
    </location>
</feature>
<dbReference type="EMBL" id="JACCCW010000002">
    <property type="protein sequence ID" value="NYF81166.1"/>
    <property type="molecule type" value="Genomic_DNA"/>
</dbReference>
<dbReference type="Gene3D" id="2.40.160.130">
    <property type="entry name" value="Capsule assembly protein Wzi"/>
    <property type="match status" value="1"/>
</dbReference>
<evidence type="ECO:0000313" key="3">
    <source>
        <dbReference type="Proteomes" id="UP000589520"/>
    </source>
</evidence>
<proteinExistence type="predicted"/>
<evidence type="ECO:0000256" key="1">
    <source>
        <dbReference type="SAM" id="SignalP"/>
    </source>
</evidence>
<protein>
    <recommendedName>
        <fullName evidence="4">Capsule assembly protein Wzi</fullName>
    </recommendedName>
</protein>
<dbReference type="InterPro" id="IPR026950">
    <property type="entry name" value="Caps_assemb_Wzi"/>
</dbReference>